<feature type="region of interest" description="Disordered" evidence="1">
    <location>
        <begin position="114"/>
        <end position="133"/>
    </location>
</feature>
<dbReference type="Proteomes" id="UP001634393">
    <property type="component" value="Unassembled WGS sequence"/>
</dbReference>
<accession>A0ABD3SAF8</accession>
<dbReference type="PANTHER" id="PTHR33728">
    <property type="entry name" value="CTTNBP 2 AMINO-TERMINAL-LIKE PROTEIN"/>
    <property type="match status" value="1"/>
</dbReference>
<proteinExistence type="predicted"/>
<reference evidence="3 4" key="1">
    <citation type="submission" date="2024-12" db="EMBL/GenBank/DDBJ databases">
        <title>The unique morphological basis and parallel evolutionary history of personate flowers in Penstemon.</title>
        <authorList>
            <person name="Depatie T.H."/>
            <person name="Wessinger C.A."/>
        </authorList>
    </citation>
    <scope>NUCLEOTIDE SEQUENCE [LARGE SCALE GENOMIC DNA]</scope>
    <source>
        <strain evidence="3">WTNN_2</strain>
        <tissue evidence="3">Leaf</tissue>
    </source>
</reference>
<comment type="caution">
    <text evidence="3">The sequence shown here is derived from an EMBL/GenBank/DDBJ whole genome shotgun (WGS) entry which is preliminary data.</text>
</comment>
<dbReference type="PANTHER" id="PTHR33728:SF21">
    <property type="entry name" value="TRANSMEMBRANE PROTEIN"/>
    <property type="match status" value="1"/>
</dbReference>
<keyword evidence="2" id="KW-0472">Membrane</keyword>
<evidence type="ECO:0000313" key="4">
    <source>
        <dbReference type="Proteomes" id="UP001634393"/>
    </source>
</evidence>
<gene>
    <name evidence="3" type="ORF">ACJIZ3_007418</name>
</gene>
<evidence type="ECO:0000313" key="3">
    <source>
        <dbReference type="EMBL" id="KAL3821513.1"/>
    </source>
</evidence>
<protein>
    <submittedName>
        <fullName evidence="3">Uncharacterized protein</fullName>
    </submittedName>
</protein>
<name>A0ABD3SAF8_9LAMI</name>
<sequence length="133" mass="14223">MGRVTVNFSIAASATAPSAVIGGGGLEREEHWRSFDNSVDAVSFGFVATAILIFMFLVMAVFERFLRPRSPPSSGGVEQIKLDFPSPKIYPNGVSVLMPGEKIPTFIAHPAPPPCPSECVSRPTQDDDSAEVT</sequence>
<feature type="transmembrane region" description="Helical" evidence="2">
    <location>
        <begin position="41"/>
        <end position="62"/>
    </location>
</feature>
<evidence type="ECO:0000256" key="2">
    <source>
        <dbReference type="SAM" id="Phobius"/>
    </source>
</evidence>
<keyword evidence="4" id="KW-1185">Reference proteome</keyword>
<keyword evidence="2" id="KW-0812">Transmembrane</keyword>
<dbReference type="EMBL" id="JBJXBP010000007">
    <property type="protein sequence ID" value="KAL3821513.1"/>
    <property type="molecule type" value="Genomic_DNA"/>
</dbReference>
<evidence type="ECO:0000256" key="1">
    <source>
        <dbReference type="SAM" id="MobiDB-lite"/>
    </source>
</evidence>
<dbReference type="AlphaFoldDB" id="A0ABD3SAF8"/>
<organism evidence="3 4">
    <name type="scientific">Penstemon smallii</name>
    <dbReference type="NCBI Taxonomy" id="265156"/>
    <lineage>
        <taxon>Eukaryota</taxon>
        <taxon>Viridiplantae</taxon>
        <taxon>Streptophyta</taxon>
        <taxon>Embryophyta</taxon>
        <taxon>Tracheophyta</taxon>
        <taxon>Spermatophyta</taxon>
        <taxon>Magnoliopsida</taxon>
        <taxon>eudicotyledons</taxon>
        <taxon>Gunneridae</taxon>
        <taxon>Pentapetalae</taxon>
        <taxon>asterids</taxon>
        <taxon>lamiids</taxon>
        <taxon>Lamiales</taxon>
        <taxon>Plantaginaceae</taxon>
        <taxon>Cheloneae</taxon>
        <taxon>Penstemon</taxon>
    </lineage>
</organism>
<keyword evidence="2" id="KW-1133">Transmembrane helix</keyword>